<dbReference type="InterPro" id="IPR000014">
    <property type="entry name" value="PAS"/>
</dbReference>
<evidence type="ECO:0000259" key="10">
    <source>
        <dbReference type="PROSITE" id="PS50113"/>
    </source>
</evidence>
<feature type="domain" description="Histidine kinase" evidence="8">
    <location>
        <begin position="309"/>
        <end position="524"/>
    </location>
</feature>
<evidence type="ECO:0000313" key="11">
    <source>
        <dbReference type="EMBL" id="SKC97887.1"/>
    </source>
</evidence>
<dbReference type="SUPFAM" id="SSF55785">
    <property type="entry name" value="PYP-like sensor domain (PAS domain)"/>
    <property type="match status" value="1"/>
</dbReference>
<dbReference type="STRING" id="393003.SAMN05660461_1036"/>
<evidence type="ECO:0000313" key="12">
    <source>
        <dbReference type="Proteomes" id="UP000190166"/>
    </source>
</evidence>
<dbReference type="Pfam" id="PF13188">
    <property type="entry name" value="PAS_8"/>
    <property type="match status" value="1"/>
</dbReference>
<dbReference type="SMART" id="SM00387">
    <property type="entry name" value="HATPase_c"/>
    <property type="match status" value="1"/>
</dbReference>
<dbReference type="SUPFAM" id="SSF55874">
    <property type="entry name" value="ATPase domain of HSP90 chaperone/DNA topoisomerase II/histidine kinase"/>
    <property type="match status" value="1"/>
</dbReference>
<dbReference type="Gene3D" id="1.10.287.130">
    <property type="match status" value="1"/>
</dbReference>
<proteinExistence type="predicted"/>
<dbReference type="PRINTS" id="PR00344">
    <property type="entry name" value="BCTRLSENSOR"/>
</dbReference>
<feature type="domain" description="PAS" evidence="9">
    <location>
        <begin position="132"/>
        <end position="184"/>
    </location>
</feature>
<dbReference type="RefSeq" id="WP_143313494.1">
    <property type="nucleotide sequence ID" value="NZ_FUZZ01000001.1"/>
</dbReference>
<keyword evidence="3" id="KW-0597">Phosphoprotein</keyword>
<comment type="catalytic activity">
    <reaction evidence="1">
        <text>ATP + protein L-histidine = ADP + protein N-phospho-L-histidine.</text>
        <dbReference type="EC" id="2.7.13.3"/>
    </reaction>
</comment>
<dbReference type="InterPro" id="IPR005467">
    <property type="entry name" value="His_kinase_dom"/>
</dbReference>
<accession>A0A1T5NBS8</accession>
<dbReference type="Gene3D" id="3.30.565.10">
    <property type="entry name" value="Histidine kinase-like ATPase, C-terminal domain"/>
    <property type="match status" value="1"/>
</dbReference>
<dbReference type="PROSITE" id="PS50113">
    <property type="entry name" value="PAC"/>
    <property type="match status" value="1"/>
</dbReference>
<dbReference type="InterPro" id="IPR003594">
    <property type="entry name" value="HATPase_dom"/>
</dbReference>
<gene>
    <name evidence="11" type="ORF">SAMN05660461_1036</name>
</gene>
<evidence type="ECO:0000259" key="8">
    <source>
        <dbReference type="PROSITE" id="PS50109"/>
    </source>
</evidence>
<feature type="coiled-coil region" evidence="7">
    <location>
        <begin position="243"/>
        <end position="299"/>
    </location>
</feature>
<keyword evidence="7" id="KW-0175">Coiled coil</keyword>
<evidence type="ECO:0000256" key="4">
    <source>
        <dbReference type="ARBA" id="ARBA00022679"/>
    </source>
</evidence>
<dbReference type="GO" id="GO:0000155">
    <property type="term" value="F:phosphorelay sensor kinase activity"/>
    <property type="evidence" value="ECO:0007669"/>
    <property type="project" value="InterPro"/>
</dbReference>
<dbReference type="InterPro" id="IPR035965">
    <property type="entry name" value="PAS-like_dom_sf"/>
</dbReference>
<dbReference type="Pfam" id="PF02518">
    <property type="entry name" value="HATPase_c"/>
    <property type="match status" value="1"/>
</dbReference>
<dbReference type="InterPro" id="IPR004358">
    <property type="entry name" value="Sig_transdc_His_kin-like_C"/>
</dbReference>
<dbReference type="InterPro" id="IPR000700">
    <property type="entry name" value="PAS-assoc_C"/>
</dbReference>
<dbReference type="InterPro" id="IPR050736">
    <property type="entry name" value="Sensor_HK_Regulatory"/>
</dbReference>
<evidence type="ECO:0000256" key="7">
    <source>
        <dbReference type="SAM" id="Coils"/>
    </source>
</evidence>
<dbReference type="NCBIfam" id="TIGR00229">
    <property type="entry name" value="sensory_box"/>
    <property type="match status" value="1"/>
</dbReference>
<dbReference type="EC" id="2.7.13.3" evidence="2"/>
<dbReference type="PROSITE" id="PS50112">
    <property type="entry name" value="PAS"/>
    <property type="match status" value="1"/>
</dbReference>
<name>A0A1T5NBS8_9BACT</name>
<dbReference type="CDD" id="cd00082">
    <property type="entry name" value="HisKA"/>
    <property type="match status" value="1"/>
</dbReference>
<protein>
    <recommendedName>
        <fullName evidence="2">histidine kinase</fullName>
        <ecNumber evidence="2">2.7.13.3</ecNumber>
    </recommendedName>
</protein>
<sequence>MSFSISDLDINFQLGMFAAIMERMPGLVAIRELENGKLIYINDAGMKMLGTDDYAELELLIDQNQLGRGSFSAQAAQDNLLTKERQWQNIRGETFQGLYEEILLRNNNKEYCFFRITDSLTDRKFKQQLNRELERFGALFDYASIGILVTNQQGEIILINDFALDQFGYRREELLGHKVEVLIPRRVHDRHEKHRNRYNAHPQSRPMGIGMDLFAVRKDGSEFPVEISLSHYANEEGHFVIAYLNNITERKKAEEKIERLNDELEGMVEERTQQLTKALEQLKISKEELTVALSKEKELGDLKSRFVSMASHEFRTPLSTILSSAFLVKHYAEEKDQPTRNKHIQRIVNSVTLLTDTLNDFLSVGKIEEGKVQVRLADFDIEDYFNNIIQEMQELAKEKQVIEYRHSGEPTVLLDPSLLKHITMNLVGNAIKFSKSDGVIEIFTVKSNHAFSLTVKDSGIGMSHEDQQHLFERFYRGTNVSNIQGTGLGLHIVNKYTELMNGSISCESELNAGTTFTINFQLDAKNIPYQS</sequence>
<feature type="domain" description="PAC" evidence="10">
    <location>
        <begin position="209"/>
        <end position="259"/>
    </location>
</feature>
<dbReference type="Pfam" id="PF00512">
    <property type="entry name" value="HisKA"/>
    <property type="match status" value="1"/>
</dbReference>
<dbReference type="SUPFAM" id="SSF47384">
    <property type="entry name" value="Homodimeric domain of signal transducing histidine kinase"/>
    <property type="match status" value="1"/>
</dbReference>
<dbReference type="SMART" id="SM00388">
    <property type="entry name" value="HisKA"/>
    <property type="match status" value="1"/>
</dbReference>
<evidence type="ECO:0000259" key="9">
    <source>
        <dbReference type="PROSITE" id="PS50112"/>
    </source>
</evidence>
<dbReference type="PROSITE" id="PS50109">
    <property type="entry name" value="HIS_KIN"/>
    <property type="match status" value="1"/>
</dbReference>
<dbReference type="InterPro" id="IPR003661">
    <property type="entry name" value="HisK_dim/P_dom"/>
</dbReference>
<dbReference type="EMBL" id="FUZZ01000001">
    <property type="protein sequence ID" value="SKC97887.1"/>
    <property type="molecule type" value="Genomic_DNA"/>
</dbReference>
<keyword evidence="6" id="KW-0902">Two-component regulatory system</keyword>
<dbReference type="Proteomes" id="UP000190166">
    <property type="component" value="Unassembled WGS sequence"/>
</dbReference>
<keyword evidence="12" id="KW-1185">Reference proteome</keyword>
<dbReference type="InterPro" id="IPR036890">
    <property type="entry name" value="HATPase_C_sf"/>
</dbReference>
<evidence type="ECO:0000256" key="1">
    <source>
        <dbReference type="ARBA" id="ARBA00000085"/>
    </source>
</evidence>
<dbReference type="CDD" id="cd00075">
    <property type="entry name" value="HATPase"/>
    <property type="match status" value="1"/>
</dbReference>
<dbReference type="PANTHER" id="PTHR43711:SF26">
    <property type="entry name" value="SENSOR HISTIDINE KINASE RCSC"/>
    <property type="match status" value="1"/>
</dbReference>
<evidence type="ECO:0000256" key="6">
    <source>
        <dbReference type="ARBA" id="ARBA00023012"/>
    </source>
</evidence>
<dbReference type="AlphaFoldDB" id="A0A1T5NBS8"/>
<evidence type="ECO:0000256" key="2">
    <source>
        <dbReference type="ARBA" id="ARBA00012438"/>
    </source>
</evidence>
<evidence type="ECO:0000256" key="5">
    <source>
        <dbReference type="ARBA" id="ARBA00022777"/>
    </source>
</evidence>
<dbReference type="CDD" id="cd00130">
    <property type="entry name" value="PAS"/>
    <property type="match status" value="1"/>
</dbReference>
<dbReference type="SMART" id="SM00091">
    <property type="entry name" value="PAS"/>
    <property type="match status" value="2"/>
</dbReference>
<keyword evidence="4" id="KW-0808">Transferase</keyword>
<organism evidence="11 12">
    <name type="scientific">Chitinophaga ginsengisegetis</name>
    <dbReference type="NCBI Taxonomy" id="393003"/>
    <lineage>
        <taxon>Bacteria</taxon>
        <taxon>Pseudomonadati</taxon>
        <taxon>Bacteroidota</taxon>
        <taxon>Chitinophagia</taxon>
        <taxon>Chitinophagales</taxon>
        <taxon>Chitinophagaceae</taxon>
        <taxon>Chitinophaga</taxon>
    </lineage>
</organism>
<dbReference type="InterPro" id="IPR036097">
    <property type="entry name" value="HisK_dim/P_sf"/>
</dbReference>
<evidence type="ECO:0000256" key="3">
    <source>
        <dbReference type="ARBA" id="ARBA00022553"/>
    </source>
</evidence>
<dbReference type="Gene3D" id="3.30.450.20">
    <property type="entry name" value="PAS domain"/>
    <property type="match status" value="1"/>
</dbReference>
<dbReference type="PANTHER" id="PTHR43711">
    <property type="entry name" value="TWO-COMPONENT HISTIDINE KINASE"/>
    <property type="match status" value="1"/>
</dbReference>
<keyword evidence="5" id="KW-0418">Kinase</keyword>
<reference evidence="11 12" key="1">
    <citation type="submission" date="2017-02" db="EMBL/GenBank/DDBJ databases">
        <authorList>
            <person name="Peterson S.W."/>
        </authorList>
    </citation>
    <scope>NUCLEOTIDE SEQUENCE [LARGE SCALE GENOMIC DNA]</scope>
    <source>
        <strain evidence="11 12">DSM 18108</strain>
    </source>
</reference>
<dbReference type="Pfam" id="PF13426">
    <property type="entry name" value="PAS_9"/>
    <property type="match status" value="1"/>
</dbReference>
<dbReference type="FunFam" id="3.30.565.10:FF:000006">
    <property type="entry name" value="Sensor histidine kinase WalK"/>
    <property type="match status" value="1"/>
</dbReference>